<reference evidence="1" key="1">
    <citation type="submission" date="2023-04" db="EMBL/GenBank/DDBJ databases">
        <title>A chromosome-level genome assembly of the parasitoid wasp Eretmocerus hayati.</title>
        <authorList>
            <person name="Zhong Y."/>
            <person name="Liu S."/>
            <person name="Liu Y."/>
        </authorList>
    </citation>
    <scope>NUCLEOTIDE SEQUENCE</scope>
    <source>
        <strain evidence="1">ZJU_SS_LIU_2023</strain>
    </source>
</reference>
<name>A0ACC2P3N2_9HYME</name>
<organism evidence="1 2">
    <name type="scientific">Eretmocerus hayati</name>
    <dbReference type="NCBI Taxonomy" id="131215"/>
    <lineage>
        <taxon>Eukaryota</taxon>
        <taxon>Metazoa</taxon>
        <taxon>Ecdysozoa</taxon>
        <taxon>Arthropoda</taxon>
        <taxon>Hexapoda</taxon>
        <taxon>Insecta</taxon>
        <taxon>Pterygota</taxon>
        <taxon>Neoptera</taxon>
        <taxon>Endopterygota</taxon>
        <taxon>Hymenoptera</taxon>
        <taxon>Apocrita</taxon>
        <taxon>Proctotrupomorpha</taxon>
        <taxon>Chalcidoidea</taxon>
        <taxon>Aphelinidae</taxon>
        <taxon>Aphelininae</taxon>
        <taxon>Eretmocerus</taxon>
    </lineage>
</organism>
<comment type="caution">
    <text evidence="1">The sequence shown here is derived from an EMBL/GenBank/DDBJ whole genome shotgun (WGS) entry which is preliminary data.</text>
</comment>
<dbReference type="Proteomes" id="UP001239111">
    <property type="component" value="Chromosome 2"/>
</dbReference>
<gene>
    <name evidence="1" type="ORF">QAD02_013458</name>
</gene>
<evidence type="ECO:0000313" key="1">
    <source>
        <dbReference type="EMBL" id="KAJ8677671.1"/>
    </source>
</evidence>
<dbReference type="EMBL" id="CM056742">
    <property type="protein sequence ID" value="KAJ8677671.1"/>
    <property type="molecule type" value="Genomic_DNA"/>
</dbReference>
<sequence>MSEEVMTSLLLNKERIQNVIQQSSGHQLPSESGFPLSPPPANCQDDTIIEYPQKKNASGCQRPTTDDSTFTNRSDGSSDEESDRVFSAQMSDFNYHSNMTLTDRLREWALRDVSSSKVDELLRILTNYHEELPMCSKTVLKSNLNLHEGIRDFDPSNSSDEAKFVYFGILRSLIKLIKLIDPSLHPDKIILPAFNVDGVSLFNSSSFIVVRPNLHRPIFTWMNPWRESFICDRPARSFVKCTENHGAFHACERCLVEGSIYKDRRVYPVRGEPRRTLDPFRRLNDIEHHNDISPFLNVQPSINSLKLFVLDLMHLGCLGIMEALLITWLSGESQLTQEKKMRISLTLVELSSQI</sequence>
<protein>
    <submittedName>
        <fullName evidence="1">Uncharacterized protein</fullName>
    </submittedName>
</protein>
<keyword evidence="2" id="KW-1185">Reference proteome</keyword>
<evidence type="ECO:0000313" key="2">
    <source>
        <dbReference type="Proteomes" id="UP001239111"/>
    </source>
</evidence>
<accession>A0ACC2P3N2</accession>
<proteinExistence type="predicted"/>